<accession>A0A0E3SAE1</accession>
<dbReference type="Proteomes" id="UP000033101">
    <property type="component" value="Chromosome"/>
</dbReference>
<evidence type="ECO:0000259" key="2">
    <source>
        <dbReference type="SMART" id="SM00854"/>
    </source>
</evidence>
<comment type="similarity">
    <text evidence="1">Belongs to the CapA family.</text>
</comment>
<dbReference type="InterPro" id="IPR029052">
    <property type="entry name" value="Metallo-depent_PP-like"/>
</dbReference>
<dbReference type="RefSeq" id="WP_048136724.1">
    <property type="nucleotide sequence ID" value="NZ_CP009516.1"/>
</dbReference>
<sequence>MKIIFTGDLFLGGDLLNKPTKEIVKFTSFEYADKRIVNLEQPISDNNLIADKCTLYTGSFAVNQLKQLKIDAVNLAHNHIQDKEKEGIRDTILHLNSSEIGHFGAGKDILEAKKPYYLTDNLCIIGYCDFGRSYLNQVQIATANKAGVNPLRYESVIDDLDQLPEDTKVILYFHWGKEHVWLPTAHDVELARKLLDNNKVSLILGMHCHRVQGYIIHNGKRAYMSLGNFLFPNFFITPPTQIAYPDIIPEKCTITRQYHSVARLTYKKWKTANRVSLTIEYDTETQSVKHIPVIQSDNEPKVEELTGFSKKLVILWIHFLTEMYKIPPNLYCLIENVNFFVVYKLWRFQIFMFYIRQRGFRHCIKNCSTFIRQIISKI</sequence>
<feature type="domain" description="Capsule synthesis protein CapA" evidence="2">
    <location>
        <begin position="2"/>
        <end position="233"/>
    </location>
</feature>
<gene>
    <name evidence="3" type="ORF">MSHOH_0164</name>
</gene>
<dbReference type="SUPFAM" id="SSF56300">
    <property type="entry name" value="Metallo-dependent phosphatases"/>
    <property type="match status" value="1"/>
</dbReference>
<dbReference type="AlphaFoldDB" id="A0A0E3SAE1"/>
<dbReference type="Pfam" id="PF09587">
    <property type="entry name" value="PGA_cap"/>
    <property type="match status" value="1"/>
</dbReference>
<keyword evidence="4" id="KW-1185">Reference proteome</keyword>
<dbReference type="EMBL" id="CP009516">
    <property type="protein sequence ID" value="AKB76647.1"/>
    <property type="molecule type" value="Genomic_DNA"/>
</dbReference>
<dbReference type="STRING" id="1434110.MSHOH_0164"/>
<dbReference type="GeneID" id="24829281"/>
<evidence type="ECO:0000313" key="3">
    <source>
        <dbReference type="EMBL" id="AKB76647.1"/>
    </source>
</evidence>
<evidence type="ECO:0000256" key="1">
    <source>
        <dbReference type="ARBA" id="ARBA00005662"/>
    </source>
</evidence>
<dbReference type="KEGG" id="mhor:MSHOH_0164"/>
<organism evidence="3 4">
    <name type="scientific">Methanosarcina horonobensis HB-1 = JCM 15518</name>
    <dbReference type="NCBI Taxonomy" id="1434110"/>
    <lineage>
        <taxon>Archaea</taxon>
        <taxon>Methanobacteriati</taxon>
        <taxon>Methanobacteriota</taxon>
        <taxon>Stenosarchaea group</taxon>
        <taxon>Methanomicrobia</taxon>
        <taxon>Methanosarcinales</taxon>
        <taxon>Methanosarcinaceae</taxon>
        <taxon>Methanosarcina</taxon>
    </lineage>
</organism>
<dbReference type="PANTHER" id="PTHR33393">
    <property type="entry name" value="POLYGLUTAMINE SYNTHESIS ACCESSORY PROTEIN RV0574C-RELATED"/>
    <property type="match status" value="1"/>
</dbReference>
<dbReference type="Gene3D" id="3.60.21.10">
    <property type="match status" value="1"/>
</dbReference>
<dbReference type="PANTHER" id="PTHR33393:SF13">
    <property type="entry name" value="PGA BIOSYNTHESIS PROTEIN CAPA"/>
    <property type="match status" value="1"/>
</dbReference>
<proteinExistence type="inferred from homology"/>
<reference evidence="3 4" key="1">
    <citation type="submission" date="2014-07" db="EMBL/GenBank/DDBJ databases">
        <title>Methanogenic archaea and the global carbon cycle.</title>
        <authorList>
            <person name="Henriksen J.R."/>
            <person name="Luke J."/>
            <person name="Reinhart S."/>
            <person name="Benedict M.N."/>
            <person name="Youngblut N.D."/>
            <person name="Metcalf M.E."/>
            <person name="Whitaker R.J."/>
            <person name="Metcalf W.W."/>
        </authorList>
    </citation>
    <scope>NUCLEOTIDE SEQUENCE [LARGE SCALE GENOMIC DNA]</scope>
    <source>
        <strain evidence="3 4">HB-1</strain>
    </source>
</reference>
<name>A0A0E3SAE1_9EURY</name>
<dbReference type="HOGENOM" id="CLU_730777_0_0_2"/>
<protein>
    <submittedName>
        <fullName evidence="3">Capsule biosynthesis protein capA</fullName>
    </submittedName>
</protein>
<dbReference type="SMART" id="SM00854">
    <property type="entry name" value="PGA_cap"/>
    <property type="match status" value="1"/>
</dbReference>
<dbReference type="InterPro" id="IPR019079">
    <property type="entry name" value="Capsule_synth_CapA"/>
</dbReference>
<evidence type="ECO:0000313" key="4">
    <source>
        <dbReference type="Proteomes" id="UP000033101"/>
    </source>
</evidence>
<dbReference type="PATRIC" id="fig|1434110.4.peg.187"/>
<dbReference type="OrthoDB" id="375580at2157"/>
<dbReference type="InterPro" id="IPR052169">
    <property type="entry name" value="CW_Biosynth-Accessory"/>
</dbReference>